<dbReference type="Pfam" id="PF01151">
    <property type="entry name" value="ELO"/>
    <property type="match status" value="1"/>
</dbReference>
<organism evidence="11 12">
    <name type="scientific">Daphnia sinensis</name>
    <dbReference type="NCBI Taxonomy" id="1820382"/>
    <lineage>
        <taxon>Eukaryota</taxon>
        <taxon>Metazoa</taxon>
        <taxon>Ecdysozoa</taxon>
        <taxon>Arthropoda</taxon>
        <taxon>Crustacea</taxon>
        <taxon>Branchiopoda</taxon>
        <taxon>Diplostraca</taxon>
        <taxon>Cladocera</taxon>
        <taxon>Anomopoda</taxon>
        <taxon>Daphniidae</taxon>
        <taxon>Daphnia</taxon>
        <taxon>Daphnia similis group</taxon>
    </lineage>
</organism>
<name>A0AAD5Q1X8_9CRUS</name>
<evidence type="ECO:0000256" key="7">
    <source>
        <dbReference type="ARBA" id="ARBA00023098"/>
    </source>
</evidence>
<feature type="transmembrane region" description="Helical" evidence="10">
    <location>
        <begin position="28"/>
        <end position="47"/>
    </location>
</feature>
<dbReference type="GO" id="GO:0042761">
    <property type="term" value="P:very long-chain fatty acid biosynthetic process"/>
    <property type="evidence" value="ECO:0007669"/>
    <property type="project" value="TreeGrafter"/>
</dbReference>
<accession>A0AAD5Q1X8</accession>
<keyword evidence="2 10" id="KW-0444">Lipid biosynthesis</keyword>
<evidence type="ECO:0000313" key="12">
    <source>
        <dbReference type="Proteomes" id="UP000820818"/>
    </source>
</evidence>
<dbReference type="GO" id="GO:0034626">
    <property type="term" value="P:fatty acid elongation, polyunsaturated fatty acid"/>
    <property type="evidence" value="ECO:0007669"/>
    <property type="project" value="TreeGrafter"/>
</dbReference>
<keyword evidence="3 10" id="KW-0808">Transferase</keyword>
<feature type="transmembrane region" description="Helical" evidence="10">
    <location>
        <begin position="68"/>
        <end position="92"/>
    </location>
</feature>
<comment type="caution">
    <text evidence="11">The sequence shown here is derived from an EMBL/GenBank/DDBJ whole genome shotgun (WGS) entry which is preliminary data.</text>
</comment>
<evidence type="ECO:0000256" key="3">
    <source>
        <dbReference type="ARBA" id="ARBA00022679"/>
    </source>
</evidence>
<keyword evidence="9 10" id="KW-0275">Fatty acid biosynthesis</keyword>
<sequence length="266" mass="31508">MALDSPWEYLVTLHEDVKKSGDRRVADWFLVRSPLPVIGIFISYMLLVSYGPRFMEKRPAFTLKYLMLIYNTFQVGLSAYMFYEFLVTAILSRYNLTCQPVDTSMDPLALRMASVCWFFYFSKIIDMIDTVFFVLRKKNNQLTFLHIFHHSTMIFNWWLGVKYVPGGQSFFCAMLNSLVHVVMYSYYLLSSLGAWIQPYLWWKRYLTQFQIVQFVLIVIHISVGHYNNCDFPSALGYMLALYCLTLLVFFSNFYIQAYIRRSKKQL</sequence>
<feature type="transmembrane region" description="Helical" evidence="10">
    <location>
        <begin position="234"/>
        <end position="255"/>
    </location>
</feature>
<evidence type="ECO:0000256" key="10">
    <source>
        <dbReference type="RuleBase" id="RU361115"/>
    </source>
</evidence>
<dbReference type="Proteomes" id="UP000820818">
    <property type="component" value="Linkage Group LG1"/>
</dbReference>
<dbReference type="EMBL" id="WJBH02000001">
    <property type="protein sequence ID" value="KAI9564479.1"/>
    <property type="molecule type" value="Genomic_DNA"/>
</dbReference>
<keyword evidence="7 10" id="KW-0443">Lipid metabolism</keyword>
<dbReference type="GO" id="GO:0034625">
    <property type="term" value="P:fatty acid elongation, monounsaturated fatty acid"/>
    <property type="evidence" value="ECO:0007669"/>
    <property type="project" value="TreeGrafter"/>
</dbReference>
<feature type="transmembrane region" description="Helical" evidence="10">
    <location>
        <begin position="209"/>
        <end position="228"/>
    </location>
</feature>
<evidence type="ECO:0000256" key="8">
    <source>
        <dbReference type="ARBA" id="ARBA00023136"/>
    </source>
</evidence>
<evidence type="ECO:0000256" key="4">
    <source>
        <dbReference type="ARBA" id="ARBA00022692"/>
    </source>
</evidence>
<dbReference type="AlphaFoldDB" id="A0AAD5Q1X8"/>
<dbReference type="EC" id="2.3.1.199" evidence="10"/>
<keyword evidence="12" id="KW-1185">Reference proteome</keyword>
<keyword evidence="5 10" id="KW-0276">Fatty acid metabolism</keyword>
<dbReference type="GO" id="GO:0009922">
    <property type="term" value="F:fatty acid elongase activity"/>
    <property type="evidence" value="ECO:0007669"/>
    <property type="project" value="UniProtKB-EC"/>
</dbReference>
<evidence type="ECO:0000256" key="5">
    <source>
        <dbReference type="ARBA" id="ARBA00022832"/>
    </source>
</evidence>
<protein>
    <recommendedName>
        <fullName evidence="10">Elongation of very long chain fatty acids protein</fullName>
        <ecNumber evidence="10">2.3.1.199</ecNumber>
    </recommendedName>
    <alternativeName>
        <fullName evidence="10">Very-long-chain 3-oxoacyl-CoA synthase</fullName>
    </alternativeName>
</protein>
<comment type="subcellular location">
    <subcellularLocation>
        <location evidence="1">Membrane</location>
        <topology evidence="1">Multi-pass membrane protein</topology>
    </subcellularLocation>
</comment>
<dbReference type="PANTHER" id="PTHR11157:SF126">
    <property type="entry name" value="ELONGATION OF VERY LONG CHAIN FATTY ACIDS PROTEIN"/>
    <property type="match status" value="1"/>
</dbReference>
<keyword evidence="8 10" id="KW-0472">Membrane</keyword>
<evidence type="ECO:0000256" key="1">
    <source>
        <dbReference type="ARBA" id="ARBA00004141"/>
    </source>
</evidence>
<dbReference type="GO" id="GO:0005789">
    <property type="term" value="C:endoplasmic reticulum membrane"/>
    <property type="evidence" value="ECO:0007669"/>
    <property type="project" value="TreeGrafter"/>
</dbReference>
<evidence type="ECO:0000256" key="9">
    <source>
        <dbReference type="ARBA" id="ARBA00023160"/>
    </source>
</evidence>
<evidence type="ECO:0000256" key="6">
    <source>
        <dbReference type="ARBA" id="ARBA00022989"/>
    </source>
</evidence>
<evidence type="ECO:0000256" key="2">
    <source>
        <dbReference type="ARBA" id="ARBA00022516"/>
    </source>
</evidence>
<evidence type="ECO:0000313" key="11">
    <source>
        <dbReference type="EMBL" id="KAI9564479.1"/>
    </source>
</evidence>
<feature type="transmembrane region" description="Helical" evidence="10">
    <location>
        <begin position="142"/>
        <end position="161"/>
    </location>
</feature>
<comment type="similarity">
    <text evidence="10">Belongs to the ELO family.</text>
</comment>
<keyword evidence="4 10" id="KW-0812">Transmembrane</keyword>
<proteinExistence type="inferred from homology"/>
<dbReference type="GO" id="GO:0019367">
    <property type="term" value="P:fatty acid elongation, saturated fatty acid"/>
    <property type="evidence" value="ECO:0007669"/>
    <property type="project" value="TreeGrafter"/>
</dbReference>
<dbReference type="InterPro" id="IPR002076">
    <property type="entry name" value="ELO_fam"/>
</dbReference>
<comment type="catalytic activity">
    <reaction evidence="10">
        <text>a very-long-chain acyl-CoA + malonyl-CoA + H(+) = a very-long-chain 3-oxoacyl-CoA + CO2 + CoA</text>
        <dbReference type="Rhea" id="RHEA:32727"/>
        <dbReference type="ChEBI" id="CHEBI:15378"/>
        <dbReference type="ChEBI" id="CHEBI:16526"/>
        <dbReference type="ChEBI" id="CHEBI:57287"/>
        <dbReference type="ChEBI" id="CHEBI:57384"/>
        <dbReference type="ChEBI" id="CHEBI:90725"/>
        <dbReference type="ChEBI" id="CHEBI:90736"/>
        <dbReference type="EC" id="2.3.1.199"/>
    </reaction>
</comment>
<gene>
    <name evidence="11" type="ORF">GHT06_008218</name>
</gene>
<dbReference type="GO" id="GO:0030148">
    <property type="term" value="P:sphingolipid biosynthetic process"/>
    <property type="evidence" value="ECO:0007669"/>
    <property type="project" value="TreeGrafter"/>
</dbReference>
<reference evidence="11 12" key="1">
    <citation type="submission" date="2022-05" db="EMBL/GenBank/DDBJ databases">
        <title>A multi-omics perspective on studying reproductive biology in Daphnia sinensis.</title>
        <authorList>
            <person name="Jia J."/>
        </authorList>
    </citation>
    <scope>NUCLEOTIDE SEQUENCE [LARGE SCALE GENOMIC DNA]</scope>
    <source>
        <strain evidence="11 12">WSL</strain>
    </source>
</reference>
<dbReference type="PANTHER" id="PTHR11157">
    <property type="entry name" value="FATTY ACID ACYL TRANSFERASE-RELATED"/>
    <property type="match status" value="1"/>
</dbReference>
<keyword evidence="6 10" id="KW-1133">Transmembrane helix</keyword>
<feature type="transmembrane region" description="Helical" evidence="10">
    <location>
        <begin position="112"/>
        <end position="135"/>
    </location>
</feature>